<comment type="caution">
    <text evidence="1">The sequence shown here is derived from an EMBL/GenBank/DDBJ whole genome shotgun (WGS) entry which is preliminary data.</text>
</comment>
<protein>
    <submittedName>
        <fullName evidence="1">Uncharacterized protein</fullName>
    </submittedName>
</protein>
<proteinExistence type="predicted"/>
<name>A0A1R2CJF2_9CILI</name>
<evidence type="ECO:0000313" key="2">
    <source>
        <dbReference type="Proteomes" id="UP000187209"/>
    </source>
</evidence>
<evidence type="ECO:0000313" key="1">
    <source>
        <dbReference type="EMBL" id="OMJ89127.1"/>
    </source>
</evidence>
<dbReference type="EMBL" id="MPUH01000133">
    <property type="protein sequence ID" value="OMJ89127.1"/>
    <property type="molecule type" value="Genomic_DNA"/>
</dbReference>
<dbReference type="Proteomes" id="UP000187209">
    <property type="component" value="Unassembled WGS sequence"/>
</dbReference>
<organism evidence="1 2">
    <name type="scientific">Stentor coeruleus</name>
    <dbReference type="NCBI Taxonomy" id="5963"/>
    <lineage>
        <taxon>Eukaryota</taxon>
        <taxon>Sar</taxon>
        <taxon>Alveolata</taxon>
        <taxon>Ciliophora</taxon>
        <taxon>Postciliodesmatophora</taxon>
        <taxon>Heterotrichea</taxon>
        <taxon>Heterotrichida</taxon>
        <taxon>Stentoridae</taxon>
        <taxon>Stentor</taxon>
    </lineage>
</organism>
<reference evidence="1 2" key="1">
    <citation type="submission" date="2016-11" db="EMBL/GenBank/DDBJ databases">
        <title>The macronuclear genome of Stentor coeruleus: a giant cell with tiny introns.</title>
        <authorList>
            <person name="Slabodnick M."/>
            <person name="Ruby J.G."/>
            <person name="Reiff S.B."/>
            <person name="Swart E.C."/>
            <person name="Gosai S."/>
            <person name="Prabakaran S."/>
            <person name="Witkowska E."/>
            <person name="Larue G.E."/>
            <person name="Fisher S."/>
            <person name="Freeman R.M."/>
            <person name="Gunawardena J."/>
            <person name="Chu W."/>
            <person name="Stover N.A."/>
            <person name="Gregory B.D."/>
            <person name="Nowacki M."/>
            <person name="Derisi J."/>
            <person name="Roy S.W."/>
            <person name="Marshall W.F."/>
            <person name="Sood P."/>
        </authorList>
    </citation>
    <scope>NUCLEOTIDE SEQUENCE [LARGE SCALE GENOMIC DNA]</scope>
    <source>
        <strain evidence="1">WM001</strain>
    </source>
</reference>
<dbReference type="AlphaFoldDB" id="A0A1R2CJF2"/>
<keyword evidence="2" id="KW-1185">Reference proteome</keyword>
<gene>
    <name evidence="1" type="ORF">SteCoe_8752</name>
</gene>
<accession>A0A1R2CJF2</accession>
<sequence length="348" mass="40930">MSFYLKLETFINIIMRTPPEPRRSHRKKSQKKNTSRVICVPIPSRTLAKPTTQQEVIMKQTTGYFHIYKELTNHYFLTQTRELYILRIANDPKIPLQLKSLPLLKLIRQTVQEMMMNDIEIVMWSLYLERFVWKEFSVYLKILMYITSFAIKSYLGCSLEHYQAYLSYKFTNFTLCFTKWLEKSKYKLSMAPKDINKKFIYLSSRIKSNELSLLNYNYTVDEILDMAPPYQHEGSQKVDSQPSSLHSSYFEPTSPCLNYNIDAQEVQSDEEVINNGPILARLDSVFIPNIKIEEPHVHFDCMNGSFGVNNSWMLENLEVNKNLHEEEPLPQLGEQQSLFTFYLSQSLS</sequence>
<dbReference type="OrthoDB" id="322882at2759"/>